<dbReference type="InterPro" id="IPR050397">
    <property type="entry name" value="Env_Response_Regulators"/>
</dbReference>
<dbReference type="PROSITE" id="PS00889">
    <property type="entry name" value="CNMP_BINDING_2"/>
    <property type="match status" value="1"/>
</dbReference>
<evidence type="ECO:0000313" key="7">
    <source>
        <dbReference type="Proteomes" id="UP000244069"/>
    </source>
</evidence>
<dbReference type="Proteomes" id="UP000244069">
    <property type="component" value="Unassembled WGS sequence"/>
</dbReference>
<evidence type="ECO:0000256" key="3">
    <source>
        <dbReference type="ARBA" id="ARBA00023163"/>
    </source>
</evidence>
<evidence type="ECO:0000256" key="1">
    <source>
        <dbReference type="ARBA" id="ARBA00023015"/>
    </source>
</evidence>
<dbReference type="InterPro" id="IPR036388">
    <property type="entry name" value="WH-like_DNA-bd_sf"/>
</dbReference>
<dbReference type="Gene3D" id="2.60.120.10">
    <property type="entry name" value="Jelly Rolls"/>
    <property type="match status" value="1"/>
</dbReference>
<proteinExistence type="predicted"/>
<name>A0A2T6AX64_9RHOB</name>
<dbReference type="InterPro" id="IPR012318">
    <property type="entry name" value="HTH_CRP"/>
</dbReference>
<dbReference type="PROSITE" id="PS50042">
    <property type="entry name" value="CNMP_BINDING_3"/>
    <property type="match status" value="1"/>
</dbReference>
<dbReference type="Gene3D" id="1.10.10.10">
    <property type="entry name" value="Winged helix-like DNA-binding domain superfamily/Winged helix DNA-binding domain"/>
    <property type="match status" value="1"/>
</dbReference>
<dbReference type="GO" id="GO:0003677">
    <property type="term" value="F:DNA binding"/>
    <property type="evidence" value="ECO:0007669"/>
    <property type="project" value="UniProtKB-KW"/>
</dbReference>
<keyword evidence="3" id="KW-0804">Transcription</keyword>
<evidence type="ECO:0000256" key="2">
    <source>
        <dbReference type="ARBA" id="ARBA00023125"/>
    </source>
</evidence>
<dbReference type="InterPro" id="IPR000595">
    <property type="entry name" value="cNMP-bd_dom"/>
</dbReference>
<dbReference type="SUPFAM" id="SSF46785">
    <property type="entry name" value="Winged helix' DNA-binding domain"/>
    <property type="match status" value="1"/>
</dbReference>
<dbReference type="InterPro" id="IPR014710">
    <property type="entry name" value="RmlC-like_jellyroll"/>
</dbReference>
<dbReference type="InterPro" id="IPR018490">
    <property type="entry name" value="cNMP-bd_dom_sf"/>
</dbReference>
<dbReference type="Pfam" id="PF00027">
    <property type="entry name" value="cNMP_binding"/>
    <property type="match status" value="1"/>
</dbReference>
<dbReference type="PRINTS" id="PR00103">
    <property type="entry name" value="CAMPKINASE"/>
</dbReference>
<organism evidence="6 7">
    <name type="scientific">Allosediminivita pacifica</name>
    <dbReference type="NCBI Taxonomy" id="1267769"/>
    <lineage>
        <taxon>Bacteria</taxon>
        <taxon>Pseudomonadati</taxon>
        <taxon>Pseudomonadota</taxon>
        <taxon>Alphaproteobacteria</taxon>
        <taxon>Rhodobacterales</taxon>
        <taxon>Paracoccaceae</taxon>
        <taxon>Allosediminivita</taxon>
    </lineage>
</organism>
<protein>
    <submittedName>
        <fullName evidence="6">CRP-like cAMP-binding protein</fullName>
    </submittedName>
</protein>
<keyword evidence="7" id="KW-1185">Reference proteome</keyword>
<dbReference type="PANTHER" id="PTHR24567">
    <property type="entry name" value="CRP FAMILY TRANSCRIPTIONAL REGULATORY PROTEIN"/>
    <property type="match status" value="1"/>
</dbReference>
<reference evidence="6 7" key="1">
    <citation type="submission" date="2018-04" db="EMBL/GenBank/DDBJ databases">
        <title>Genomic Encyclopedia of Archaeal and Bacterial Type Strains, Phase II (KMG-II): from individual species to whole genera.</title>
        <authorList>
            <person name="Goeker M."/>
        </authorList>
    </citation>
    <scope>NUCLEOTIDE SEQUENCE [LARGE SCALE GENOMIC DNA]</scope>
    <source>
        <strain evidence="6 7">DSM 29329</strain>
    </source>
</reference>
<keyword evidence="1" id="KW-0805">Transcription regulation</keyword>
<keyword evidence="2" id="KW-0238">DNA-binding</keyword>
<evidence type="ECO:0000259" key="5">
    <source>
        <dbReference type="PROSITE" id="PS51063"/>
    </source>
</evidence>
<evidence type="ECO:0000259" key="4">
    <source>
        <dbReference type="PROSITE" id="PS50042"/>
    </source>
</evidence>
<dbReference type="PANTHER" id="PTHR24567:SF68">
    <property type="entry name" value="DNA-BINDING TRANSCRIPTIONAL DUAL REGULATOR CRP"/>
    <property type="match status" value="1"/>
</dbReference>
<dbReference type="Pfam" id="PF13545">
    <property type="entry name" value="HTH_Crp_2"/>
    <property type="match status" value="1"/>
</dbReference>
<dbReference type="RefSeq" id="WP_107975838.1">
    <property type="nucleotide sequence ID" value="NZ_BMEZ01000011.1"/>
</dbReference>
<comment type="caution">
    <text evidence="6">The sequence shown here is derived from an EMBL/GenBank/DDBJ whole genome shotgun (WGS) entry which is preliminary data.</text>
</comment>
<dbReference type="CDD" id="cd00038">
    <property type="entry name" value="CAP_ED"/>
    <property type="match status" value="1"/>
</dbReference>
<dbReference type="GO" id="GO:0005829">
    <property type="term" value="C:cytosol"/>
    <property type="evidence" value="ECO:0007669"/>
    <property type="project" value="TreeGrafter"/>
</dbReference>
<dbReference type="GO" id="GO:0003700">
    <property type="term" value="F:DNA-binding transcription factor activity"/>
    <property type="evidence" value="ECO:0007669"/>
    <property type="project" value="TreeGrafter"/>
</dbReference>
<feature type="domain" description="Cyclic nucleotide-binding" evidence="4">
    <location>
        <begin position="19"/>
        <end position="114"/>
    </location>
</feature>
<dbReference type="PRINTS" id="PR00034">
    <property type="entry name" value="HTHCRP"/>
</dbReference>
<evidence type="ECO:0000313" key="6">
    <source>
        <dbReference type="EMBL" id="PTX48405.1"/>
    </source>
</evidence>
<feature type="domain" description="HTH crp-type" evidence="5">
    <location>
        <begin position="149"/>
        <end position="216"/>
    </location>
</feature>
<dbReference type="PROSITE" id="PS51063">
    <property type="entry name" value="HTH_CRP_2"/>
    <property type="match status" value="1"/>
</dbReference>
<dbReference type="OrthoDB" id="3525895at2"/>
<dbReference type="EMBL" id="QBKN01000009">
    <property type="protein sequence ID" value="PTX48405.1"/>
    <property type="molecule type" value="Genomic_DNA"/>
</dbReference>
<dbReference type="InterPro" id="IPR036390">
    <property type="entry name" value="WH_DNA-bd_sf"/>
</dbReference>
<dbReference type="SMART" id="SM00100">
    <property type="entry name" value="cNMP"/>
    <property type="match status" value="1"/>
</dbReference>
<dbReference type="SMART" id="SM00419">
    <property type="entry name" value="HTH_CRP"/>
    <property type="match status" value="1"/>
</dbReference>
<accession>A0A2T6AX64</accession>
<sequence>MAKSQSSHRKSQSATTVGDPAPVLEVLSKLGRTESVPPGRTLFRQGDLADALYVLQSGSLEVSILSEEGRKLTLNHMTAGTIFGEIGLMDSGPRSATVTADDACEILKVPREVLLNEIRANPDFALAIIQLCVERLRWVSSQLEEHVFLPLPVRMARRLEFLMRSMDRGPEIPISQSALADHVGVTREAVAKVLSEWKASGMVAPGRGKIQILDAAALREMTRVGQV</sequence>
<dbReference type="InterPro" id="IPR018488">
    <property type="entry name" value="cNMP-bd_CS"/>
</dbReference>
<dbReference type="AlphaFoldDB" id="A0A2T6AX64"/>
<gene>
    <name evidence="6" type="ORF">C8N44_10996</name>
</gene>
<dbReference type="SUPFAM" id="SSF51206">
    <property type="entry name" value="cAMP-binding domain-like"/>
    <property type="match status" value="1"/>
</dbReference>